<reference evidence="2 3" key="1">
    <citation type="journal article" date="2017" name="ISME J.">
        <title>Energy and carbon metabolisms in a deep terrestrial subsurface fluid microbial community.</title>
        <authorList>
            <person name="Momper L."/>
            <person name="Jungbluth S.P."/>
            <person name="Lee M.D."/>
            <person name="Amend J.P."/>
        </authorList>
    </citation>
    <scope>NUCLEOTIDE SEQUENCE [LARGE SCALE GENOMIC DNA]</scope>
    <source>
        <strain evidence="2">SURF_17</strain>
    </source>
</reference>
<proteinExistence type="predicted"/>
<dbReference type="AlphaFoldDB" id="A0A419EUN1"/>
<name>A0A419EUN1_9BACT</name>
<comment type="caution">
    <text evidence="2">The sequence shown here is derived from an EMBL/GenBank/DDBJ whole genome shotgun (WGS) entry which is preliminary data.</text>
</comment>
<dbReference type="Proteomes" id="UP000285961">
    <property type="component" value="Unassembled WGS sequence"/>
</dbReference>
<protein>
    <submittedName>
        <fullName evidence="2">Uncharacterized protein</fullName>
    </submittedName>
</protein>
<organism evidence="2 3">
    <name type="scientific">Candidatus Abyssobacteria bacterium SURF_17</name>
    <dbReference type="NCBI Taxonomy" id="2093361"/>
    <lineage>
        <taxon>Bacteria</taxon>
        <taxon>Pseudomonadati</taxon>
        <taxon>Candidatus Hydrogenedentota</taxon>
        <taxon>Candidatus Abyssobacteria</taxon>
    </lineage>
</organism>
<accession>A0A419EUN1</accession>
<sequence>MIHPHVFLFSVQTHYLPREMEQFISKRVPTAPSEYPSLSYECPAPLEVFNLRLRHTARAHWKNYIIKQRDFQEGDESQKSTCKCRPSKVHPGEDSDTTGIHLLFARKMIDLTCE</sequence>
<dbReference type="EMBL" id="QZKI01000095">
    <property type="protein sequence ID" value="RJP68005.1"/>
    <property type="molecule type" value="Genomic_DNA"/>
</dbReference>
<gene>
    <name evidence="2" type="ORF">C4532_13265</name>
</gene>
<evidence type="ECO:0000313" key="2">
    <source>
        <dbReference type="EMBL" id="RJP68005.1"/>
    </source>
</evidence>
<evidence type="ECO:0000313" key="3">
    <source>
        <dbReference type="Proteomes" id="UP000285961"/>
    </source>
</evidence>
<feature type="region of interest" description="Disordered" evidence="1">
    <location>
        <begin position="72"/>
        <end position="94"/>
    </location>
</feature>
<evidence type="ECO:0000256" key="1">
    <source>
        <dbReference type="SAM" id="MobiDB-lite"/>
    </source>
</evidence>